<dbReference type="AlphaFoldDB" id="A0AAD8IXF6"/>
<dbReference type="PANTHER" id="PTHR31672:SF13">
    <property type="entry name" value="F-BOX PROTEIN CPR30-LIKE"/>
    <property type="match status" value="1"/>
</dbReference>
<dbReference type="Proteomes" id="UP001237642">
    <property type="component" value="Unassembled WGS sequence"/>
</dbReference>
<evidence type="ECO:0000313" key="3">
    <source>
        <dbReference type="Proteomes" id="UP001237642"/>
    </source>
</evidence>
<reference evidence="2" key="2">
    <citation type="submission" date="2023-05" db="EMBL/GenBank/DDBJ databases">
        <authorList>
            <person name="Schelkunov M.I."/>
        </authorList>
    </citation>
    <scope>NUCLEOTIDE SEQUENCE</scope>
    <source>
        <strain evidence="2">Hsosn_3</strain>
        <tissue evidence="2">Leaf</tissue>
    </source>
</reference>
<dbReference type="NCBIfam" id="TIGR01640">
    <property type="entry name" value="F_box_assoc_1"/>
    <property type="match status" value="1"/>
</dbReference>
<accession>A0AAD8IXF6</accession>
<organism evidence="2 3">
    <name type="scientific">Heracleum sosnowskyi</name>
    <dbReference type="NCBI Taxonomy" id="360622"/>
    <lineage>
        <taxon>Eukaryota</taxon>
        <taxon>Viridiplantae</taxon>
        <taxon>Streptophyta</taxon>
        <taxon>Embryophyta</taxon>
        <taxon>Tracheophyta</taxon>
        <taxon>Spermatophyta</taxon>
        <taxon>Magnoliopsida</taxon>
        <taxon>eudicotyledons</taxon>
        <taxon>Gunneridae</taxon>
        <taxon>Pentapetalae</taxon>
        <taxon>asterids</taxon>
        <taxon>campanulids</taxon>
        <taxon>Apiales</taxon>
        <taxon>Apiaceae</taxon>
        <taxon>Apioideae</taxon>
        <taxon>apioid superclade</taxon>
        <taxon>Tordylieae</taxon>
        <taxon>Tordyliinae</taxon>
        <taxon>Heracleum</taxon>
    </lineage>
</organism>
<evidence type="ECO:0000313" key="2">
    <source>
        <dbReference type="EMBL" id="KAK1392728.1"/>
    </source>
</evidence>
<evidence type="ECO:0000259" key="1">
    <source>
        <dbReference type="Pfam" id="PF08268"/>
    </source>
</evidence>
<name>A0AAD8IXF6_9APIA</name>
<dbReference type="InterPro" id="IPR050796">
    <property type="entry name" value="SCF_F-box_component"/>
</dbReference>
<dbReference type="PROSITE" id="PS51257">
    <property type="entry name" value="PROKAR_LIPOPROTEIN"/>
    <property type="match status" value="1"/>
</dbReference>
<dbReference type="InterPro" id="IPR017451">
    <property type="entry name" value="F-box-assoc_interact_dom"/>
</dbReference>
<reference evidence="2" key="1">
    <citation type="submission" date="2023-02" db="EMBL/GenBank/DDBJ databases">
        <title>Genome of toxic invasive species Heracleum sosnowskyi carries increased number of genes despite the absence of recent whole-genome duplications.</title>
        <authorList>
            <person name="Schelkunov M."/>
            <person name="Shtratnikova V."/>
            <person name="Makarenko M."/>
            <person name="Klepikova A."/>
            <person name="Omelchenko D."/>
            <person name="Novikova G."/>
            <person name="Obukhova E."/>
            <person name="Bogdanov V."/>
            <person name="Penin A."/>
            <person name="Logacheva M."/>
        </authorList>
    </citation>
    <scope>NUCLEOTIDE SEQUENCE</scope>
    <source>
        <strain evidence="2">Hsosn_3</strain>
        <tissue evidence="2">Leaf</tissue>
    </source>
</reference>
<proteinExistence type="predicted"/>
<gene>
    <name evidence="2" type="ORF">POM88_011784</name>
</gene>
<dbReference type="InterPro" id="IPR013187">
    <property type="entry name" value="F-box-assoc_dom_typ3"/>
</dbReference>
<dbReference type="PANTHER" id="PTHR31672">
    <property type="entry name" value="BNACNNG10540D PROTEIN"/>
    <property type="match status" value="1"/>
</dbReference>
<sequence>MLRLNLLHHSGAAIACFTSTFQNPCWSVCKSWKSKISNLQFIQGHIDISNKKPASILKLFLPNGGDNMARITRENFAKLNLPTHGNTMYRFMRSCNGLVCLANAYGNLIQLWNPTTRQSKQILAPEKHSRYHELNLGFGFDSISNDYKILMIVRSKLSTDGHFTSVLEGKLYSSNADSWKEIHVPQSFMSCPIAESVLSINGVLYFEGTHGIVSLDLHNEVFGYLLPNSVQHERKLHVLEFEGSVAMVFVSVSEEPVLSLWTLDDVCGNVSWIKKFNLEADLRIDRLVLYLGVGQFVAFNSDIGYIFYDYKKKETRQFPLPTRAREAMLIVKYIESLVSLEGFEQLE</sequence>
<keyword evidence="3" id="KW-1185">Reference proteome</keyword>
<dbReference type="EMBL" id="JAUIZM010000003">
    <property type="protein sequence ID" value="KAK1392728.1"/>
    <property type="molecule type" value="Genomic_DNA"/>
</dbReference>
<comment type="caution">
    <text evidence="2">The sequence shown here is derived from an EMBL/GenBank/DDBJ whole genome shotgun (WGS) entry which is preliminary data.</text>
</comment>
<feature type="domain" description="F-box associated beta-propeller type 3" evidence="1">
    <location>
        <begin position="79"/>
        <end position="280"/>
    </location>
</feature>
<protein>
    <recommendedName>
        <fullName evidence="1">F-box associated beta-propeller type 3 domain-containing protein</fullName>
    </recommendedName>
</protein>
<dbReference type="Pfam" id="PF08268">
    <property type="entry name" value="FBA_3"/>
    <property type="match status" value="1"/>
</dbReference>